<dbReference type="InterPro" id="IPR050764">
    <property type="entry name" value="CbbQ/NirQ/NorQ/GpvN"/>
</dbReference>
<evidence type="ECO:0000313" key="3">
    <source>
        <dbReference type="EMBL" id="NME97369.1"/>
    </source>
</evidence>
<dbReference type="InterPro" id="IPR011703">
    <property type="entry name" value="ATPase_AAA-3"/>
</dbReference>
<organism evidence="3 4">
    <name type="scientific">Aneurinibacillus aneurinilyticus</name>
    <name type="common">Bacillus aneurinolyticus</name>
    <dbReference type="NCBI Taxonomy" id="1391"/>
    <lineage>
        <taxon>Bacteria</taxon>
        <taxon>Bacillati</taxon>
        <taxon>Bacillota</taxon>
        <taxon>Bacilli</taxon>
        <taxon>Bacillales</taxon>
        <taxon>Paenibacillaceae</taxon>
        <taxon>Aneurinibacillus group</taxon>
        <taxon>Aneurinibacillus</taxon>
    </lineage>
</organism>
<dbReference type="Pfam" id="PF17863">
    <property type="entry name" value="AAA_lid_2"/>
    <property type="match status" value="1"/>
</dbReference>
<dbReference type="SUPFAM" id="SSF52540">
    <property type="entry name" value="P-loop containing nucleoside triphosphate hydrolases"/>
    <property type="match status" value="1"/>
</dbReference>
<sequence length="312" mass="34591">MFRMIEQEVNQAVIGQGKIVHDLLLAAVAGGNVLLEGAPGLGKTRLAKTLAAALDVSYARIQFTPDLMPTDITGTMVAEQRNGEIRFRFQKGPLFHSIILADEINRASPKTQSALLEAMEEKTVTIGNETYVLPHVFFVLATQNPLEMEGTFPLPEAQLDRFMMKLKLTMPGMEALLHVLDMMTGQYEALSTRKVLNAQQLQQMRQAAFSTPAAEEVRRYAVRLVMETHPEHSSSELVRKHVISGASLRGAQALLMGAKIQALAAGRYHVTRQDIANLAIPCLSHRLFLRYPGAARQVRVEDIIEQLVLKVE</sequence>
<name>A0A848CSP7_ANEAE</name>
<dbReference type="Gene3D" id="3.40.50.300">
    <property type="entry name" value="P-loop containing nucleotide triphosphate hydrolases"/>
    <property type="match status" value="1"/>
</dbReference>
<dbReference type="CDD" id="cd00009">
    <property type="entry name" value="AAA"/>
    <property type="match status" value="1"/>
</dbReference>
<dbReference type="InterPro" id="IPR003593">
    <property type="entry name" value="AAA+_ATPase"/>
</dbReference>
<dbReference type="AlphaFoldDB" id="A0A848CSP7"/>
<evidence type="ECO:0000259" key="2">
    <source>
        <dbReference type="SMART" id="SM00382"/>
    </source>
</evidence>
<evidence type="ECO:0000313" key="4">
    <source>
        <dbReference type="Proteomes" id="UP000561326"/>
    </source>
</evidence>
<comment type="similarity">
    <text evidence="1">Belongs to the CbbQ/NirQ/NorQ/GpvN family.</text>
</comment>
<dbReference type="PIRSF" id="PIRSF002849">
    <property type="entry name" value="AAA_ATPase_chaperone_MoxR_prd"/>
    <property type="match status" value="1"/>
</dbReference>
<dbReference type="PANTHER" id="PTHR42759">
    <property type="entry name" value="MOXR FAMILY PROTEIN"/>
    <property type="match status" value="1"/>
</dbReference>
<proteinExistence type="inferred from homology"/>
<dbReference type="Pfam" id="PF07726">
    <property type="entry name" value="AAA_3"/>
    <property type="match status" value="1"/>
</dbReference>
<gene>
    <name evidence="3" type="ORF">HF838_03760</name>
</gene>
<dbReference type="Gene3D" id="1.10.8.80">
    <property type="entry name" value="Magnesium chelatase subunit I, C-Terminal domain"/>
    <property type="match status" value="1"/>
</dbReference>
<dbReference type="Proteomes" id="UP000561326">
    <property type="component" value="Unassembled WGS sequence"/>
</dbReference>
<dbReference type="PRINTS" id="PR00300">
    <property type="entry name" value="CLPPROTEASEA"/>
</dbReference>
<dbReference type="InterPro" id="IPR041628">
    <property type="entry name" value="ChlI/MoxR_AAA_lid"/>
</dbReference>
<dbReference type="EMBL" id="JABAGO010000003">
    <property type="protein sequence ID" value="NME97369.1"/>
    <property type="molecule type" value="Genomic_DNA"/>
</dbReference>
<dbReference type="InterPro" id="IPR027417">
    <property type="entry name" value="P-loop_NTPase"/>
</dbReference>
<comment type="caution">
    <text evidence="3">The sequence shown here is derived from an EMBL/GenBank/DDBJ whole genome shotgun (WGS) entry which is preliminary data.</text>
</comment>
<dbReference type="GO" id="GO:0005524">
    <property type="term" value="F:ATP binding"/>
    <property type="evidence" value="ECO:0007669"/>
    <property type="project" value="InterPro"/>
</dbReference>
<accession>A0A848CSP7</accession>
<protein>
    <submittedName>
        <fullName evidence="3">AAA domain-containing protein</fullName>
    </submittedName>
</protein>
<evidence type="ECO:0000256" key="1">
    <source>
        <dbReference type="ARBA" id="ARBA00009417"/>
    </source>
</evidence>
<reference evidence="3 4" key="1">
    <citation type="submission" date="2020-04" db="EMBL/GenBank/DDBJ databases">
        <authorList>
            <person name="Hitch T.C.A."/>
            <person name="Wylensek D."/>
            <person name="Clavel T."/>
        </authorList>
    </citation>
    <scope>NUCLEOTIDE SEQUENCE [LARGE SCALE GENOMIC DNA]</scope>
    <source>
        <strain evidence="3 4">WB01_D5_05</strain>
    </source>
</reference>
<dbReference type="InterPro" id="IPR001270">
    <property type="entry name" value="ClpA/B"/>
</dbReference>
<dbReference type="PANTHER" id="PTHR42759:SF1">
    <property type="entry name" value="MAGNESIUM-CHELATASE SUBUNIT CHLD"/>
    <property type="match status" value="1"/>
</dbReference>
<dbReference type="GO" id="GO:0016887">
    <property type="term" value="F:ATP hydrolysis activity"/>
    <property type="evidence" value="ECO:0007669"/>
    <property type="project" value="InterPro"/>
</dbReference>
<feature type="domain" description="AAA+ ATPase" evidence="2">
    <location>
        <begin position="29"/>
        <end position="168"/>
    </location>
</feature>
<dbReference type="SMART" id="SM00382">
    <property type="entry name" value="AAA"/>
    <property type="match status" value="1"/>
</dbReference>